<evidence type="ECO:0000313" key="4">
    <source>
        <dbReference type="EMBL" id="MDT2600258.1"/>
    </source>
</evidence>
<reference evidence="4 5" key="1">
    <citation type="submission" date="2023-03" db="EMBL/GenBank/DDBJ databases">
        <authorList>
            <person name="Shen W."/>
            <person name="Cai J."/>
        </authorList>
    </citation>
    <scope>NUCLEOTIDE SEQUENCE [LARGE SCALE GENOMIC DNA]</scope>
    <source>
        <strain evidence="4 5">D6-4</strain>
    </source>
</reference>
<dbReference type="RefSeq" id="WP_311822309.1">
    <property type="nucleotide sequence ID" value="NZ_JARPYF010000005.1"/>
</dbReference>
<feature type="domain" description="HTH tetR-type" evidence="3">
    <location>
        <begin position="12"/>
        <end position="72"/>
    </location>
</feature>
<dbReference type="InterPro" id="IPR050109">
    <property type="entry name" value="HTH-type_TetR-like_transc_reg"/>
</dbReference>
<dbReference type="Proteomes" id="UP001252875">
    <property type="component" value="Unassembled WGS sequence"/>
</dbReference>
<protein>
    <submittedName>
        <fullName evidence="4">TetR/AcrR family transcriptional regulator</fullName>
    </submittedName>
</protein>
<evidence type="ECO:0000256" key="2">
    <source>
        <dbReference type="PROSITE-ProRule" id="PRU00335"/>
    </source>
</evidence>
<dbReference type="EMBL" id="JARPYI010000005">
    <property type="protein sequence ID" value="MDT2600258.1"/>
    <property type="molecule type" value="Genomic_DNA"/>
</dbReference>
<accession>A0ABU3F171</accession>
<organism evidence="4 5">
    <name type="scientific">Enterococcus hulanensis</name>
    <dbReference type="NCBI Taxonomy" id="2559929"/>
    <lineage>
        <taxon>Bacteria</taxon>
        <taxon>Bacillati</taxon>
        <taxon>Bacillota</taxon>
        <taxon>Bacilli</taxon>
        <taxon>Lactobacillales</taxon>
        <taxon>Enterococcaceae</taxon>
        <taxon>Enterococcus</taxon>
    </lineage>
</organism>
<evidence type="ECO:0000259" key="3">
    <source>
        <dbReference type="PROSITE" id="PS50977"/>
    </source>
</evidence>
<evidence type="ECO:0000256" key="1">
    <source>
        <dbReference type="ARBA" id="ARBA00023125"/>
    </source>
</evidence>
<dbReference type="PROSITE" id="PS50977">
    <property type="entry name" value="HTH_TETR_2"/>
    <property type="match status" value="1"/>
</dbReference>
<comment type="caution">
    <text evidence="4">The sequence shown here is derived from an EMBL/GenBank/DDBJ whole genome shotgun (WGS) entry which is preliminary data.</text>
</comment>
<gene>
    <name evidence="4" type="ORF">P7D85_10770</name>
</gene>
<evidence type="ECO:0000313" key="5">
    <source>
        <dbReference type="Proteomes" id="UP001252875"/>
    </source>
</evidence>
<dbReference type="InterPro" id="IPR001647">
    <property type="entry name" value="HTH_TetR"/>
</dbReference>
<keyword evidence="1 2" id="KW-0238">DNA-binding</keyword>
<feature type="DNA-binding region" description="H-T-H motif" evidence="2">
    <location>
        <begin position="35"/>
        <end position="54"/>
    </location>
</feature>
<keyword evidence="5" id="KW-1185">Reference proteome</keyword>
<dbReference type="PANTHER" id="PTHR30055">
    <property type="entry name" value="HTH-TYPE TRANSCRIPTIONAL REGULATOR RUTR"/>
    <property type="match status" value="1"/>
</dbReference>
<dbReference type="Pfam" id="PF00440">
    <property type="entry name" value="TetR_N"/>
    <property type="match status" value="1"/>
</dbReference>
<dbReference type="SUPFAM" id="SSF46689">
    <property type="entry name" value="Homeodomain-like"/>
    <property type="match status" value="1"/>
</dbReference>
<dbReference type="PANTHER" id="PTHR30055:SF226">
    <property type="entry name" value="HTH-TYPE TRANSCRIPTIONAL REGULATOR PKSA"/>
    <property type="match status" value="1"/>
</dbReference>
<sequence length="215" mass="25033">MKKLSKEATIIKNTKERIWREALTLFSEHGYDGVSVKEIAQAVGIKDSSLYNHYKSKQEIFDTILIEAAEILNEANDTYLLPLTLETEGLYVDISAEDLTEMFVDAFTFYLTDETAAKIRKLLVSEQHIQKFAGDLYNELFFDSPMHYLTSLFNELIQQGTFIKADPYTTAMHFYAPLHFLIRRCDIRPDLVQENLAYLENHIQQFDQIYRVDPK</sequence>
<name>A0ABU3F171_9ENTE</name>
<dbReference type="Gene3D" id="1.10.357.10">
    <property type="entry name" value="Tetracycline Repressor, domain 2"/>
    <property type="match status" value="1"/>
</dbReference>
<proteinExistence type="predicted"/>
<dbReference type="PRINTS" id="PR00455">
    <property type="entry name" value="HTHTETR"/>
</dbReference>
<dbReference type="InterPro" id="IPR009057">
    <property type="entry name" value="Homeodomain-like_sf"/>
</dbReference>